<sequence length="254" mass="28920">MSFDDREMRRAVHTSHKPHSRPAFHFTNNLMKTPANEANIATGDDLGDWKSARIDLSREHGALNETVTNRILMHALRDVYPPPISTAGIWARGLRQTRADVVGHYRSDDEVEGDDMEDNLRAIRRFQRERMSAIMEANIDPSDQYHAPTTDTPKRHSQEPSKVVPISDACGHPRLRSSVIKPSRELQNGADYPLWSSIETAIMCIDKYGLDAWEIFLVHRKLYDKENATLARRGVPVDLLYVKGKVRALYDFGS</sequence>
<gene>
    <name evidence="2" type="ORF">K505DRAFT_359937</name>
</gene>
<feature type="compositionally biased region" description="Basic residues" evidence="1">
    <location>
        <begin position="11"/>
        <end position="21"/>
    </location>
</feature>
<keyword evidence="3" id="KW-1185">Reference proteome</keyword>
<dbReference type="EMBL" id="MU001850">
    <property type="protein sequence ID" value="KAF2795724.1"/>
    <property type="molecule type" value="Genomic_DNA"/>
</dbReference>
<name>A0A6A6XHS2_9PLEO</name>
<protein>
    <submittedName>
        <fullName evidence="2">Uncharacterized protein</fullName>
    </submittedName>
</protein>
<evidence type="ECO:0000313" key="3">
    <source>
        <dbReference type="Proteomes" id="UP000799757"/>
    </source>
</evidence>
<organism evidence="2 3">
    <name type="scientific">Melanomma pulvis-pyrius CBS 109.77</name>
    <dbReference type="NCBI Taxonomy" id="1314802"/>
    <lineage>
        <taxon>Eukaryota</taxon>
        <taxon>Fungi</taxon>
        <taxon>Dikarya</taxon>
        <taxon>Ascomycota</taxon>
        <taxon>Pezizomycotina</taxon>
        <taxon>Dothideomycetes</taxon>
        <taxon>Pleosporomycetidae</taxon>
        <taxon>Pleosporales</taxon>
        <taxon>Melanommataceae</taxon>
        <taxon>Melanomma</taxon>
    </lineage>
</organism>
<feature type="region of interest" description="Disordered" evidence="1">
    <location>
        <begin position="1"/>
        <end position="21"/>
    </location>
</feature>
<reference evidence="2" key="1">
    <citation type="journal article" date="2020" name="Stud. Mycol.">
        <title>101 Dothideomycetes genomes: a test case for predicting lifestyles and emergence of pathogens.</title>
        <authorList>
            <person name="Haridas S."/>
            <person name="Albert R."/>
            <person name="Binder M."/>
            <person name="Bloem J."/>
            <person name="Labutti K."/>
            <person name="Salamov A."/>
            <person name="Andreopoulos B."/>
            <person name="Baker S."/>
            <person name="Barry K."/>
            <person name="Bills G."/>
            <person name="Bluhm B."/>
            <person name="Cannon C."/>
            <person name="Castanera R."/>
            <person name="Culley D."/>
            <person name="Daum C."/>
            <person name="Ezra D."/>
            <person name="Gonzalez J."/>
            <person name="Henrissat B."/>
            <person name="Kuo A."/>
            <person name="Liang C."/>
            <person name="Lipzen A."/>
            <person name="Lutzoni F."/>
            <person name="Magnuson J."/>
            <person name="Mondo S."/>
            <person name="Nolan M."/>
            <person name="Ohm R."/>
            <person name="Pangilinan J."/>
            <person name="Park H.-J."/>
            <person name="Ramirez L."/>
            <person name="Alfaro M."/>
            <person name="Sun H."/>
            <person name="Tritt A."/>
            <person name="Yoshinaga Y."/>
            <person name="Zwiers L.-H."/>
            <person name="Turgeon B."/>
            <person name="Goodwin S."/>
            <person name="Spatafora J."/>
            <person name="Crous P."/>
            <person name="Grigoriev I."/>
        </authorList>
    </citation>
    <scope>NUCLEOTIDE SEQUENCE</scope>
    <source>
        <strain evidence="2">CBS 109.77</strain>
    </source>
</reference>
<accession>A0A6A6XHS2</accession>
<dbReference type="Proteomes" id="UP000799757">
    <property type="component" value="Unassembled WGS sequence"/>
</dbReference>
<feature type="compositionally biased region" description="Basic and acidic residues" evidence="1">
    <location>
        <begin position="1"/>
        <end position="10"/>
    </location>
</feature>
<evidence type="ECO:0000313" key="2">
    <source>
        <dbReference type="EMBL" id="KAF2795724.1"/>
    </source>
</evidence>
<proteinExistence type="predicted"/>
<feature type="region of interest" description="Disordered" evidence="1">
    <location>
        <begin position="139"/>
        <end position="164"/>
    </location>
</feature>
<evidence type="ECO:0000256" key="1">
    <source>
        <dbReference type="SAM" id="MobiDB-lite"/>
    </source>
</evidence>
<dbReference type="AlphaFoldDB" id="A0A6A6XHS2"/>